<dbReference type="InterPro" id="IPR029063">
    <property type="entry name" value="SAM-dependent_MTases_sf"/>
</dbReference>
<dbReference type="SUPFAM" id="SSF51412">
    <property type="entry name" value="Inosine monophosphate dehydrogenase (IMPDH)"/>
    <property type="match status" value="1"/>
</dbReference>
<evidence type="ECO:0000313" key="1">
    <source>
        <dbReference type="EMBL" id="CAK9328514.1"/>
    </source>
</evidence>
<evidence type="ECO:0000313" key="2">
    <source>
        <dbReference type="Proteomes" id="UP001642487"/>
    </source>
</evidence>
<reference evidence="1 2" key="1">
    <citation type="submission" date="2024-03" db="EMBL/GenBank/DDBJ databases">
        <authorList>
            <person name="Gkanogiannis A."/>
            <person name="Becerra Lopez-Lavalle L."/>
        </authorList>
    </citation>
    <scope>NUCLEOTIDE SEQUENCE [LARGE SCALE GENOMIC DNA]</scope>
</reference>
<organism evidence="1 2">
    <name type="scientific">Citrullus colocynthis</name>
    <name type="common">colocynth</name>
    <dbReference type="NCBI Taxonomy" id="252529"/>
    <lineage>
        <taxon>Eukaryota</taxon>
        <taxon>Viridiplantae</taxon>
        <taxon>Streptophyta</taxon>
        <taxon>Embryophyta</taxon>
        <taxon>Tracheophyta</taxon>
        <taxon>Spermatophyta</taxon>
        <taxon>Magnoliopsida</taxon>
        <taxon>eudicotyledons</taxon>
        <taxon>Gunneridae</taxon>
        <taxon>Pentapetalae</taxon>
        <taxon>rosids</taxon>
        <taxon>fabids</taxon>
        <taxon>Cucurbitales</taxon>
        <taxon>Cucurbitaceae</taxon>
        <taxon>Benincaseae</taxon>
        <taxon>Citrullus</taxon>
    </lineage>
</organism>
<dbReference type="EMBL" id="OZ021743">
    <property type="protein sequence ID" value="CAK9328514.1"/>
    <property type="molecule type" value="Genomic_DNA"/>
</dbReference>
<dbReference type="PANTHER" id="PTHR33593">
    <property type="entry name" value="DUF1442 FAMILY PROTEIN"/>
    <property type="match status" value="1"/>
</dbReference>
<keyword evidence="2" id="KW-1185">Reference proteome</keyword>
<protein>
    <submittedName>
        <fullName evidence="1">Uncharacterized protein</fullName>
    </submittedName>
</protein>
<proteinExistence type="predicted"/>
<dbReference type="Proteomes" id="UP001642487">
    <property type="component" value="Chromosome 9"/>
</dbReference>
<gene>
    <name evidence="1" type="ORF">CITCOLO1_LOCUS20932</name>
</gene>
<dbReference type="Pfam" id="PF07279">
    <property type="entry name" value="DUF1442"/>
    <property type="match status" value="1"/>
</dbReference>
<sequence length="228" mass="24402">MKLVWSPETASKAFIDTIKSCDNFKEFGVPELLSAMAAGWNAKLIVHACAAASSAVSTVGLAVAARHTGGRYVCAVADERSKSGYVKALQEAGVSPPTEIVVGEAKAAMAAVAGVDFLVVDCKRRDFARVLRFVKVRDEGAILVCKNTWSRKFEKLDYCGLLPKRTRVVRSVSLPVGQGLSIIHVGSSNGGGGGSISTSSPSRWMKHIDERSGEEHVYRERTGTGFLK</sequence>
<name>A0ABP0Z6Z3_9ROSI</name>
<dbReference type="InterPro" id="IPR009902">
    <property type="entry name" value="DUF1442"/>
</dbReference>
<accession>A0ABP0Z6Z3</accession>
<dbReference type="PANTHER" id="PTHR33593:SF28">
    <property type="entry name" value="ANKYRIN REPEAT_KH DOMAIN PROTEIN (DUF1442)"/>
    <property type="match status" value="1"/>
</dbReference>
<dbReference type="Gene3D" id="3.40.50.150">
    <property type="entry name" value="Vaccinia Virus protein VP39"/>
    <property type="match status" value="1"/>
</dbReference>